<keyword evidence="2" id="KW-1185">Reference proteome</keyword>
<organism evidence="1 2">
    <name type="scientific">Schizophyllum amplum</name>
    <dbReference type="NCBI Taxonomy" id="97359"/>
    <lineage>
        <taxon>Eukaryota</taxon>
        <taxon>Fungi</taxon>
        <taxon>Dikarya</taxon>
        <taxon>Basidiomycota</taxon>
        <taxon>Agaricomycotina</taxon>
        <taxon>Agaricomycetes</taxon>
        <taxon>Agaricomycetidae</taxon>
        <taxon>Agaricales</taxon>
        <taxon>Schizophyllaceae</taxon>
        <taxon>Schizophyllum</taxon>
    </lineage>
</organism>
<proteinExistence type="predicted"/>
<dbReference type="EMBL" id="VDMD01000028">
    <property type="protein sequence ID" value="TRM59442.1"/>
    <property type="molecule type" value="Genomic_DNA"/>
</dbReference>
<comment type="caution">
    <text evidence="1">The sequence shown here is derived from an EMBL/GenBank/DDBJ whole genome shotgun (WGS) entry which is preliminary data.</text>
</comment>
<sequence length="399" mass="43586">MTTAKGLFIGGVLIRPPRTFRCVAGKTGGKVRGNYRQFPSTGIFGLECTYDLPATPRSVSDVLQSAFRGTVASLQGRRSGKTVALGTAGKPALSSIEFLLKDVHQVLNTYYGPHDLPAALDKSRACLTPLVGGRLTLSPKVLFIGGYVYDRPHSVEASRTCYKARRVSLLVRQIIVHTTSLHLPLRYERSPRSGNGGIIVDFVGRLSARGNMHMSHTYLVASCERCPRSRDGGLLTVSLEGYRRWWTYVRSSHTLRGLASAPPLQDGEIIVDFHGSTDYGTYDLPEAVGASRARVAPLVWELLTPPPKLSLLMDVRMDLVAAEYGIYDFPVAMGELTTLSASGYTYDLKAPSRARRAGATRDAPRRDRFPSRISIQNMVYTNPPVAPGESKACLTALVE</sequence>
<name>A0A550C3R3_9AGAR</name>
<protein>
    <submittedName>
        <fullName evidence="1">Uncharacterized protein</fullName>
    </submittedName>
</protein>
<accession>A0A550C3R3</accession>
<reference evidence="1 2" key="1">
    <citation type="journal article" date="2019" name="New Phytol.">
        <title>Comparative genomics reveals unique wood-decay strategies and fruiting body development in the Schizophyllaceae.</title>
        <authorList>
            <person name="Almasi E."/>
            <person name="Sahu N."/>
            <person name="Krizsan K."/>
            <person name="Balint B."/>
            <person name="Kovacs G.M."/>
            <person name="Kiss B."/>
            <person name="Cseklye J."/>
            <person name="Drula E."/>
            <person name="Henrissat B."/>
            <person name="Nagy I."/>
            <person name="Chovatia M."/>
            <person name="Adam C."/>
            <person name="LaButti K."/>
            <person name="Lipzen A."/>
            <person name="Riley R."/>
            <person name="Grigoriev I.V."/>
            <person name="Nagy L.G."/>
        </authorList>
    </citation>
    <scope>NUCLEOTIDE SEQUENCE [LARGE SCALE GENOMIC DNA]</scope>
    <source>
        <strain evidence="1 2">NL-1724</strain>
    </source>
</reference>
<dbReference type="AlphaFoldDB" id="A0A550C3R3"/>
<evidence type="ECO:0000313" key="2">
    <source>
        <dbReference type="Proteomes" id="UP000320762"/>
    </source>
</evidence>
<evidence type="ECO:0000313" key="1">
    <source>
        <dbReference type="EMBL" id="TRM59442.1"/>
    </source>
</evidence>
<dbReference type="Proteomes" id="UP000320762">
    <property type="component" value="Unassembled WGS sequence"/>
</dbReference>
<gene>
    <name evidence="1" type="ORF">BD626DRAFT_572723</name>
</gene>